<feature type="compositionally biased region" description="Polar residues" evidence="5">
    <location>
        <begin position="877"/>
        <end position="889"/>
    </location>
</feature>
<evidence type="ECO:0000256" key="1">
    <source>
        <dbReference type="ARBA" id="ARBA00023015"/>
    </source>
</evidence>
<keyword evidence="2" id="KW-0238">DNA-binding</keyword>
<comment type="caution">
    <text evidence="7">The sequence shown here is derived from an EMBL/GenBank/DDBJ whole genome shotgun (WGS) entry which is preliminary data.</text>
</comment>
<feature type="compositionally biased region" description="Low complexity" evidence="5">
    <location>
        <begin position="316"/>
        <end position="355"/>
    </location>
</feature>
<evidence type="ECO:0000313" key="7">
    <source>
        <dbReference type="EMBL" id="KAG2378841.1"/>
    </source>
</evidence>
<feature type="region of interest" description="Disordered" evidence="5">
    <location>
        <begin position="1035"/>
        <end position="1070"/>
    </location>
</feature>
<feature type="region of interest" description="Disordered" evidence="5">
    <location>
        <begin position="704"/>
        <end position="779"/>
    </location>
</feature>
<dbReference type="RefSeq" id="XP_044546103.1">
    <property type="nucleotide sequence ID" value="XM_044698014.1"/>
</dbReference>
<accession>A0AA88GKG8</accession>
<reference evidence="7 8" key="1">
    <citation type="journal article" date="2018" name="BMC Genomics">
        <title>The genome of Naegleria lovaniensis, the basis for a comparative approach to unravel pathogenicity factors of the human pathogenic amoeba N. fowleri.</title>
        <authorList>
            <person name="Liechti N."/>
            <person name="Schurch N."/>
            <person name="Bruggmann R."/>
            <person name="Wittwer M."/>
        </authorList>
    </citation>
    <scope>NUCLEOTIDE SEQUENCE [LARGE SCALE GENOMIC DNA]</scope>
    <source>
        <strain evidence="7 8">ATCC 30569</strain>
    </source>
</reference>
<evidence type="ECO:0000259" key="6">
    <source>
        <dbReference type="PROSITE" id="PS51519"/>
    </source>
</evidence>
<feature type="region of interest" description="Disordered" evidence="5">
    <location>
        <begin position="316"/>
        <end position="408"/>
    </location>
</feature>
<evidence type="ECO:0000256" key="2">
    <source>
        <dbReference type="ARBA" id="ARBA00023125"/>
    </source>
</evidence>
<feature type="region of interest" description="Disordered" evidence="5">
    <location>
        <begin position="111"/>
        <end position="132"/>
    </location>
</feature>
<sequence>MKNHSIENNNTTKENQKFSATTINQSQSQHFQILTSSPTCGPYSFENCVAIGHHQPQDKELEITDTLSSAHVHASPSSFSSLSVTIATETPSKLPSQNTSELTSKSSLFETNNASVHHRNTQLEPTLKTSSNFTEAFNRDDEEEKKNKDTEVLPPLSLTRALVVQNHDDEVLLHNKTFSSSNRSTKASSFSQQQANQLSPNPTLLPALSSLHDDVVVPNDDNRYKAPNMCSLNPVTTVPSSNMPFSVPSSCSAQIFINSEMDSAMDTSTVTADSTRSSQEKTKSTPTTNTFMLLDDPNPSFLKSYKATSKTTATTTTLQSASASPSLNNMFTTNSVGSQNSSSSGTHPTTPSSSPRKQFHSTTTSANYMPLNSTTSGAADSSPPLAASCSSSPSLQNQNDWSTTPTPRSLNVMHAIRTVSASQMHHAVDENHSPMNHCSNSTIHSMANTLRTSPPREGSGTTTTVSEFPYQQHHVVARHLDHIEQESILSDHHSTCMITTKQESSTLIPNADNIMNNLRANPNSSKTISSNMSTTTLSHALKQQPMASTMDTGHDYFLSSSSTTKKQFMHSSTSTNDVSTSYMTSTASPASPATTITTTTNTITHPPLLPSSFNDSPRRHGQPYNKTSFQNPTVVSGIGGGGDMTSPSTIADNATVDPTLLQDRFINSKLSKPKSASEEKLYTTTPVPTRSEANIMHVVESSTANETPHQHAHLHAHEETTDQHSHEDETTSERDRLSRRSSIVESIAAEDEGVEHATTPVKKPPHKKKGPKKREISRQDMEKYFHVSQTVAAKLLGVSVSTLKRRFYEEFNMKWPYVPTKQLTSTSTSSSLAKRKHSKSSASSSATTTGGADHHSEDASTPISAEDQDSPKRKKLVTSSDMQFSSSTAFRKPSIGSAQTDSASSSGESNPMKVRQRIDPSHTFMDSTQHAMHQSLNVPSHHQQQQQRIVLDQERSDLSYPRYEIHHHPQQHRQQHTHHYYHPQHYHPHEHLEPHQQQHAYYQDGEVSKGSSSSFIQRPYPHSSHYVDKRIASSRLHSQQRQYEISSPSSHHFQHTPVHSIQHSSQSSLNQTTQHYAPFQTSVMNQPRKSLSDTFLHFNPPIIPLNRRASELLNNELIGASSSSNTTPSTSRNMSETEDIAAHQITLPPISSLRHHQDRL</sequence>
<keyword evidence="3" id="KW-0804">Transcription</keyword>
<feature type="region of interest" description="Disordered" evidence="5">
    <location>
        <begin position="822"/>
        <end position="913"/>
    </location>
</feature>
<feature type="compositionally biased region" description="Polar residues" evidence="5">
    <location>
        <begin position="896"/>
        <end position="909"/>
    </location>
</feature>
<feature type="region of interest" description="Disordered" evidence="5">
    <location>
        <begin position="267"/>
        <end position="296"/>
    </location>
</feature>
<feature type="domain" description="RWP-RK" evidence="6">
    <location>
        <begin position="757"/>
        <end position="846"/>
    </location>
</feature>
<dbReference type="PROSITE" id="PS51519">
    <property type="entry name" value="RWP_RK"/>
    <property type="match status" value="1"/>
</dbReference>
<feature type="region of interest" description="Disordered" evidence="5">
    <location>
        <begin position="574"/>
        <end position="593"/>
    </location>
</feature>
<evidence type="ECO:0000313" key="8">
    <source>
        <dbReference type="Proteomes" id="UP000816034"/>
    </source>
</evidence>
<feature type="region of interest" description="Disordered" evidence="5">
    <location>
        <begin position="1"/>
        <end position="24"/>
    </location>
</feature>
<dbReference type="GeneID" id="68100443"/>
<feature type="compositionally biased region" description="Polar residues" evidence="5">
    <location>
        <begin position="360"/>
        <end position="375"/>
    </location>
</feature>
<feature type="compositionally biased region" description="Polar residues" evidence="5">
    <location>
        <begin position="267"/>
        <end position="277"/>
    </location>
</feature>
<dbReference type="Proteomes" id="UP000816034">
    <property type="component" value="Unassembled WGS sequence"/>
</dbReference>
<proteinExistence type="predicted"/>
<feature type="compositionally biased region" description="Basic and acidic residues" evidence="5">
    <location>
        <begin position="715"/>
        <end position="738"/>
    </location>
</feature>
<evidence type="ECO:0000256" key="3">
    <source>
        <dbReference type="ARBA" id="ARBA00023163"/>
    </source>
</evidence>
<feature type="compositionally biased region" description="Polar residues" evidence="5">
    <location>
        <begin position="395"/>
        <end position="408"/>
    </location>
</feature>
<feature type="region of interest" description="Disordered" evidence="5">
    <location>
        <begin position="994"/>
        <end position="1021"/>
    </location>
</feature>
<feature type="compositionally biased region" description="Low complexity" evidence="5">
    <location>
        <begin position="840"/>
        <end position="849"/>
    </location>
</feature>
<dbReference type="EMBL" id="PYSW02000031">
    <property type="protein sequence ID" value="KAG2378841.1"/>
    <property type="molecule type" value="Genomic_DNA"/>
</dbReference>
<feature type="region of interest" description="Disordered" evidence="5">
    <location>
        <begin position="177"/>
        <end position="201"/>
    </location>
</feature>
<name>A0AA88GKG8_NAELO</name>
<dbReference type="GO" id="GO:0003677">
    <property type="term" value="F:DNA binding"/>
    <property type="evidence" value="ECO:0007669"/>
    <property type="project" value="UniProtKB-KW"/>
</dbReference>
<dbReference type="AlphaFoldDB" id="A0AA88GKG8"/>
<protein>
    <recommendedName>
        <fullName evidence="6">RWP-RK domain-containing protein</fullName>
    </recommendedName>
</protein>
<dbReference type="Pfam" id="PF02042">
    <property type="entry name" value="RWP-RK"/>
    <property type="match status" value="1"/>
</dbReference>
<evidence type="ECO:0000256" key="4">
    <source>
        <dbReference type="ARBA" id="ARBA00023242"/>
    </source>
</evidence>
<keyword evidence="1" id="KW-0805">Transcription regulation</keyword>
<dbReference type="InterPro" id="IPR003035">
    <property type="entry name" value="RWP-RK_dom"/>
</dbReference>
<feature type="compositionally biased region" description="Low complexity" evidence="5">
    <location>
        <begin position="579"/>
        <end position="593"/>
    </location>
</feature>
<feature type="compositionally biased region" description="Polar residues" evidence="5">
    <location>
        <begin position="122"/>
        <end position="132"/>
    </location>
</feature>
<gene>
    <name evidence="7" type="ORF">C9374_007989</name>
</gene>
<feature type="compositionally biased region" description="Low complexity" evidence="5">
    <location>
        <begin position="376"/>
        <end position="394"/>
    </location>
</feature>
<keyword evidence="8" id="KW-1185">Reference proteome</keyword>
<feature type="compositionally biased region" description="Basic residues" evidence="5">
    <location>
        <begin position="763"/>
        <end position="772"/>
    </location>
</feature>
<keyword evidence="4" id="KW-0539">Nucleus</keyword>
<evidence type="ECO:0000256" key="5">
    <source>
        <dbReference type="SAM" id="MobiDB-lite"/>
    </source>
</evidence>
<organism evidence="7 8">
    <name type="scientific">Naegleria lovaniensis</name>
    <name type="common">Amoeba</name>
    <dbReference type="NCBI Taxonomy" id="51637"/>
    <lineage>
        <taxon>Eukaryota</taxon>
        <taxon>Discoba</taxon>
        <taxon>Heterolobosea</taxon>
        <taxon>Tetramitia</taxon>
        <taxon>Eutetramitia</taxon>
        <taxon>Vahlkampfiidae</taxon>
        <taxon>Naegleria</taxon>
    </lineage>
</organism>